<keyword evidence="1" id="KW-0677">Repeat</keyword>
<evidence type="ECO:0000256" key="2">
    <source>
        <dbReference type="ARBA" id="ARBA00022803"/>
    </source>
</evidence>
<name>A0ABY4D4U5_9BACT</name>
<dbReference type="RefSeq" id="WP_243801570.1">
    <property type="nucleotide sequence ID" value="NZ_CP094669.1"/>
</dbReference>
<evidence type="ECO:0000256" key="1">
    <source>
        <dbReference type="ARBA" id="ARBA00022737"/>
    </source>
</evidence>
<dbReference type="InterPro" id="IPR011990">
    <property type="entry name" value="TPR-like_helical_dom_sf"/>
</dbReference>
<feature type="chain" id="PRO_5045935803" evidence="4">
    <location>
        <begin position="23"/>
        <end position="358"/>
    </location>
</feature>
<keyword evidence="4" id="KW-0732">Signal</keyword>
<sequence>MRSIFFATLLAGSLSTAGVALAQATSTAEALVQEGIALYDQGQYQKAVVSYNQALKLEPTNSTALYELALTYNALGRNAEAVELCKRLLKQNADPGPAVYGTYGNALDGLHKPKEAVKMYEEGVKRYPNEGSLYFNLGITQANSLNQLDAAIASMQQAVRCRPEHANSHAALAELTLAQGNRIPALLETMRLLQLEPQSKRAEACLVRLDKMMGQGVKQTGEKSVTISLAQAPVADANRKNSKPDNFAGMDLLLTMATALDLDEKNKNKPSSERLLEKLTTLCRAMGEAEATQRVGFVWQHYAPYFVALEKQGHLPALVYSIQAARAEALPEVQAWLTQHPTQVEALQEWSRTYAWPE</sequence>
<dbReference type="Pfam" id="PF14559">
    <property type="entry name" value="TPR_19"/>
    <property type="match status" value="1"/>
</dbReference>
<accession>A0ABY4D4U5</accession>
<evidence type="ECO:0000313" key="6">
    <source>
        <dbReference type="Proteomes" id="UP000831113"/>
    </source>
</evidence>
<dbReference type="Gene3D" id="1.25.40.10">
    <property type="entry name" value="Tetratricopeptide repeat domain"/>
    <property type="match status" value="1"/>
</dbReference>
<evidence type="ECO:0000313" key="5">
    <source>
        <dbReference type="EMBL" id="UOG76560.1"/>
    </source>
</evidence>
<dbReference type="PROSITE" id="PS50293">
    <property type="entry name" value="TPR_REGION"/>
    <property type="match status" value="1"/>
</dbReference>
<dbReference type="SUPFAM" id="SSF48452">
    <property type="entry name" value="TPR-like"/>
    <property type="match status" value="1"/>
</dbReference>
<keyword evidence="2 3" id="KW-0802">TPR repeat</keyword>
<dbReference type="PROSITE" id="PS50005">
    <property type="entry name" value="TPR"/>
    <property type="match status" value="1"/>
</dbReference>
<reference evidence="5 6" key="1">
    <citation type="submission" date="2022-03" db="EMBL/GenBank/DDBJ databases">
        <title>Hymenobactersp. isolated from the air.</title>
        <authorList>
            <person name="Won M."/>
            <person name="Kwon S.-W."/>
        </authorList>
    </citation>
    <scope>NUCLEOTIDE SEQUENCE [LARGE SCALE GENOMIC DNA]</scope>
    <source>
        <strain evidence="5 6">KACC 21982</strain>
    </source>
</reference>
<dbReference type="EMBL" id="CP094669">
    <property type="protein sequence ID" value="UOG76560.1"/>
    <property type="molecule type" value="Genomic_DNA"/>
</dbReference>
<dbReference type="PANTHER" id="PTHR44858">
    <property type="entry name" value="TETRATRICOPEPTIDE REPEAT PROTEIN 6"/>
    <property type="match status" value="1"/>
</dbReference>
<evidence type="ECO:0000256" key="3">
    <source>
        <dbReference type="PROSITE-ProRule" id="PRU00339"/>
    </source>
</evidence>
<evidence type="ECO:0000256" key="4">
    <source>
        <dbReference type="SAM" id="SignalP"/>
    </source>
</evidence>
<dbReference type="InterPro" id="IPR019734">
    <property type="entry name" value="TPR_rpt"/>
</dbReference>
<feature type="signal peptide" evidence="4">
    <location>
        <begin position="1"/>
        <end position="22"/>
    </location>
</feature>
<keyword evidence="6" id="KW-1185">Reference proteome</keyword>
<dbReference type="Proteomes" id="UP000831113">
    <property type="component" value="Chromosome"/>
</dbReference>
<dbReference type="SMART" id="SM00028">
    <property type="entry name" value="TPR"/>
    <property type="match status" value="4"/>
</dbReference>
<protein>
    <submittedName>
        <fullName evidence="5">Tetratricopeptide repeat protein</fullName>
    </submittedName>
</protein>
<organism evidence="5 6">
    <name type="scientific">Hymenobacter tibetensis</name>
    <dbReference type="NCBI Taxonomy" id="497967"/>
    <lineage>
        <taxon>Bacteria</taxon>
        <taxon>Pseudomonadati</taxon>
        <taxon>Bacteroidota</taxon>
        <taxon>Cytophagia</taxon>
        <taxon>Cytophagales</taxon>
        <taxon>Hymenobacteraceae</taxon>
        <taxon>Hymenobacter</taxon>
    </lineage>
</organism>
<dbReference type="InterPro" id="IPR050498">
    <property type="entry name" value="Ycf3"/>
</dbReference>
<dbReference type="PANTHER" id="PTHR44858:SF1">
    <property type="entry name" value="UDP-N-ACETYLGLUCOSAMINE--PEPTIDE N-ACETYLGLUCOSAMINYLTRANSFERASE SPINDLY-RELATED"/>
    <property type="match status" value="1"/>
</dbReference>
<feature type="repeat" description="TPR" evidence="3">
    <location>
        <begin position="28"/>
        <end position="61"/>
    </location>
</feature>
<gene>
    <name evidence="5" type="ORF">MTX78_08150</name>
</gene>
<proteinExistence type="predicted"/>
<dbReference type="Pfam" id="PF13432">
    <property type="entry name" value="TPR_16"/>
    <property type="match status" value="1"/>
</dbReference>